<reference evidence="2" key="3">
    <citation type="submission" date="2022-06" db="UniProtKB">
        <authorList>
            <consortium name="EnsemblMetazoa"/>
        </authorList>
    </citation>
    <scope>IDENTIFICATION</scope>
</reference>
<evidence type="ECO:0000313" key="3">
    <source>
        <dbReference type="Proteomes" id="UP000070412"/>
    </source>
</evidence>
<sequence>MSSEDVQSSKPQIYDRSIYDLIYDEVNRKGRQIYRLFFSRFENLTAKDRKMLWTMMTAKISKDLSMNISTETLMYSYAIARIPRRKRTKTRRNFRVYKSDNLIICRRI</sequence>
<evidence type="ECO:0000313" key="1">
    <source>
        <dbReference type="EMBL" id="KAF7493129.1"/>
    </source>
</evidence>
<dbReference type="EMBL" id="WVUK01000056">
    <property type="protein sequence ID" value="KAF7493129.1"/>
    <property type="molecule type" value="Genomic_DNA"/>
</dbReference>
<organism evidence="1">
    <name type="scientific">Sarcoptes scabiei</name>
    <name type="common">Itch mite</name>
    <name type="synonym">Acarus scabiei</name>
    <dbReference type="NCBI Taxonomy" id="52283"/>
    <lineage>
        <taxon>Eukaryota</taxon>
        <taxon>Metazoa</taxon>
        <taxon>Ecdysozoa</taxon>
        <taxon>Arthropoda</taxon>
        <taxon>Chelicerata</taxon>
        <taxon>Arachnida</taxon>
        <taxon>Acari</taxon>
        <taxon>Acariformes</taxon>
        <taxon>Sarcoptiformes</taxon>
        <taxon>Astigmata</taxon>
        <taxon>Psoroptidia</taxon>
        <taxon>Sarcoptoidea</taxon>
        <taxon>Sarcoptidae</taxon>
        <taxon>Sarcoptinae</taxon>
        <taxon>Sarcoptes</taxon>
    </lineage>
</organism>
<reference evidence="1" key="2">
    <citation type="submission" date="2020-01" db="EMBL/GenBank/DDBJ databases">
        <authorList>
            <person name="Korhonen P.K.K."/>
            <person name="Guangxu M.G."/>
            <person name="Wang T.W."/>
            <person name="Stroehlein A.J.S."/>
            <person name="Young N.D."/>
            <person name="Ang C.-S.A."/>
            <person name="Fernando D.W.F."/>
            <person name="Lu H.L."/>
            <person name="Taylor S.T."/>
            <person name="Ehtesham M.E.M."/>
            <person name="Najaraj S.H.N."/>
            <person name="Harsha G.H.G."/>
            <person name="Madugundu A.M."/>
            <person name="Renuse S.R."/>
            <person name="Holt D.H."/>
            <person name="Pandey A.P."/>
            <person name="Papenfuss A.P."/>
            <person name="Gasser R.B.G."/>
            <person name="Fischer K.F."/>
        </authorList>
    </citation>
    <scope>NUCLEOTIDE SEQUENCE</scope>
    <source>
        <strain evidence="1">SSS_KF_BRIS2020</strain>
    </source>
</reference>
<dbReference type="AlphaFoldDB" id="A0A834RB16"/>
<protein>
    <submittedName>
        <fullName evidence="1 2">Uncharacterized protein</fullName>
    </submittedName>
</protein>
<keyword evidence="3" id="KW-1185">Reference proteome</keyword>
<dbReference type="EnsemblMetazoa" id="SSS_2344s_mrna">
    <property type="protein sequence ID" value="KAF7493129.1"/>
    <property type="gene ID" value="SSS_2344"/>
</dbReference>
<dbReference type="Proteomes" id="UP000070412">
    <property type="component" value="Unassembled WGS sequence"/>
</dbReference>
<gene>
    <name evidence="1" type="ORF">SSS_2344</name>
</gene>
<name>A0A834RB16_SARSC</name>
<proteinExistence type="predicted"/>
<reference evidence="3" key="1">
    <citation type="journal article" date="2020" name="PLoS Negl. Trop. Dis.">
        <title>High-quality nuclear genome for Sarcoptes scabiei-A critical resource for a neglected parasite.</title>
        <authorList>
            <person name="Korhonen P.K."/>
            <person name="Gasser R.B."/>
            <person name="Ma G."/>
            <person name="Wang T."/>
            <person name="Stroehlein A.J."/>
            <person name="Young N.D."/>
            <person name="Ang C.S."/>
            <person name="Fernando D.D."/>
            <person name="Lu H.C."/>
            <person name="Taylor S."/>
            <person name="Reynolds S.L."/>
            <person name="Mofiz E."/>
            <person name="Najaraj S.H."/>
            <person name="Gowda H."/>
            <person name="Madugundu A."/>
            <person name="Renuse S."/>
            <person name="Holt D."/>
            <person name="Pandey A."/>
            <person name="Papenfuss A.T."/>
            <person name="Fischer K."/>
        </authorList>
    </citation>
    <scope>NUCLEOTIDE SEQUENCE [LARGE SCALE GENOMIC DNA]</scope>
</reference>
<evidence type="ECO:0000313" key="2">
    <source>
        <dbReference type="EnsemblMetazoa" id="KAF7493129.1"/>
    </source>
</evidence>
<accession>A0A834RB16</accession>